<dbReference type="PANTHER" id="PTHR43415:SF3">
    <property type="entry name" value="GNAT-FAMILY ACETYLTRANSFERASE"/>
    <property type="match status" value="1"/>
</dbReference>
<dbReference type="InterPro" id="IPR016181">
    <property type="entry name" value="Acyl_CoA_acyltransferase"/>
</dbReference>
<dbReference type="Pfam" id="PF13302">
    <property type="entry name" value="Acetyltransf_3"/>
    <property type="match status" value="1"/>
</dbReference>
<sequence length="198" mass="24210">MVIARGKLTCITELQRKQVDNMQWWGQHKDPLFNSYNFPIMNEMEREYWYRNKKYTLTKRCFGVCNLEGRFVGYIALRNIRWVRKISELGIVFDPNYLDKGYGTDSLKSFLKYYFENMKMKQLDLKVALFNNRAEKCYEKCGFKLKEIKYDSFEDQEFPVFQEDNLMKYRNFFKKEGNLLLCNYKHMYITKEMYLENK</sequence>
<feature type="domain" description="N-acetyltransferase" evidence="1">
    <location>
        <begin position="11"/>
        <end position="165"/>
    </location>
</feature>
<dbReference type="Proteomes" id="UP000198304">
    <property type="component" value="Unassembled WGS sequence"/>
</dbReference>
<keyword evidence="2" id="KW-0808">Transferase</keyword>
<dbReference type="AlphaFoldDB" id="A0A239F9V4"/>
<evidence type="ECO:0000313" key="3">
    <source>
        <dbReference type="Proteomes" id="UP000198304"/>
    </source>
</evidence>
<reference evidence="2 3" key="1">
    <citation type="submission" date="2017-06" db="EMBL/GenBank/DDBJ databases">
        <authorList>
            <person name="Kim H.J."/>
            <person name="Triplett B.A."/>
        </authorList>
    </citation>
    <scope>NUCLEOTIDE SEQUENCE [LARGE SCALE GENOMIC DNA]</scope>
    <source>
        <strain evidence="2 3">SCA</strain>
    </source>
</reference>
<dbReference type="SUPFAM" id="SSF55729">
    <property type="entry name" value="Acyl-CoA N-acyltransferases (Nat)"/>
    <property type="match status" value="1"/>
</dbReference>
<dbReference type="OrthoDB" id="9795206at2"/>
<organism evidence="2 3">
    <name type="scientific">Anaerovirgula multivorans</name>
    <dbReference type="NCBI Taxonomy" id="312168"/>
    <lineage>
        <taxon>Bacteria</taxon>
        <taxon>Bacillati</taxon>
        <taxon>Bacillota</taxon>
        <taxon>Clostridia</taxon>
        <taxon>Peptostreptococcales</taxon>
        <taxon>Natronincolaceae</taxon>
        <taxon>Anaerovirgula</taxon>
    </lineage>
</organism>
<proteinExistence type="predicted"/>
<dbReference type="RefSeq" id="WP_089283393.1">
    <property type="nucleotide sequence ID" value="NZ_FZOJ01000012.1"/>
</dbReference>
<evidence type="ECO:0000259" key="1">
    <source>
        <dbReference type="PROSITE" id="PS51186"/>
    </source>
</evidence>
<keyword evidence="3" id="KW-1185">Reference proteome</keyword>
<evidence type="ECO:0000313" key="2">
    <source>
        <dbReference type="EMBL" id="SNS53585.1"/>
    </source>
</evidence>
<dbReference type="PANTHER" id="PTHR43415">
    <property type="entry name" value="SPERMIDINE N(1)-ACETYLTRANSFERASE"/>
    <property type="match status" value="1"/>
</dbReference>
<dbReference type="InterPro" id="IPR000182">
    <property type="entry name" value="GNAT_dom"/>
</dbReference>
<gene>
    <name evidence="2" type="ORF">SAMN05446037_101282</name>
</gene>
<dbReference type="Gene3D" id="3.40.630.30">
    <property type="match status" value="1"/>
</dbReference>
<dbReference type="EMBL" id="FZOJ01000012">
    <property type="protein sequence ID" value="SNS53585.1"/>
    <property type="molecule type" value="Genomic_DNA"/>
</dbReference>
<accession>A0A239F9V4</accession>
<name>A0A239F9V4_9FIRM</name>
<dbReference type="GO" id="GO:0016747">
    <property type="term" value="F:acyltransferase activity, transferring groups other than amino-acyl groups"/>
    <property type="evidence" value="ECO:0007669"/>
    <property type="project" value="InterPro"/>
</dbReference>
<protein>
    <submittedName>
        <fullName evidence="2">Acetyltransferase (GNAT) domain-containing protein</fullName>
    </submittedName>
</protein>
<dbReference type="PROSITE" id="PS51186">
    <property type="entry name" value="GNAT"/>
    <property type="match status" value="1"/>
</dbReference>